<dbReference type="Proteomes" id="UP000001551">
    <property type="component" value="Chromosome"/>
</dbReference>
<gene>
    <name evidence="2" type="ordered locus">Ethha_2146</name>
</gene>
<dbReference type="InterPro" id="IPR002187">
    <property type="entry name" value="N-reg_PII"/>
</dbReference>
<evidence type="ECO:0000256" key="1">
    <source>
        <dbReference type="RuleBase" id="RU003936"/>
    </source>
</evidence>
<dbReference type="Gene3D" id="3.30.70.120">
    <property type="match status" value="1"/>
</dbReference>
<keyword evidence="3" id="KW-1185">Reference proteome</keyword>
<dbReference type="eggNOG" id="COG0347">
    <property type="taxonomic scope" value="Bacteria"/>
</dbReference>
<dbReference type="AlphaFoldDB" id="E6U3Y3"/>
<sequence>MKKVEAIIRPEKLDDVKAALNALDIKGVTVTQVSGAGNQKGQKNYYRGAVVELALLPKVKIEIVAEDDRVSAITGAVAKAAKTGAIGDGKIFVTNVEEVIRIRTGDTGDGAI</sequence>
<evidence type="ECO:0000313" key="2">
    <source>
        <dbReference type="EMBL" id="ADU27663.1"/>
    </source>
</evidence>
<dbReference type="GO" id="GO:0005524">
    <property type="term" value="F:ATP binding"/>
    <property type="evidence" value="ECO:0007669"/>
    <property type="project" value="TreeGrafter"/>
</dbReference>
<dbReference type="PROSITE" id="PS00638">
    <property type="entry name" value="PII_GLNB_CTER"/>
    <property type="match status" value="1"/>
</dbReference>
<dbReference type="SMART" id="SM00938">
    <property type="entry name" value="P-II"/>
    <property type="match status" value="1"/>
</dbReference>
<dbReference type="PANTHER" id="PTHR30115:SF11">
    <property type="entry name" value="NITROGEN REGULATORY PROTEIN P-II HOMOLOG"/>
    <property type="match status" value="1"/>
</dbReference>
<proteinExistence type="inferred from homology"/>
<dbReference type="RefSeq" id="WP_013486011.1">
    <property type="nucleotide sequence ID" value="NC_014828.1"/>
</dbReference>
<name>E6U3Y3_ETHHY</name>
<reference evidence="2 3" key="1">
    <citation type="submission" date="2010-12" db="EMBL/GenBank/DDBJ databases">
        <title>Complete sequence of Ethanoligenens harbinense YUAN-3.</title>
        <authorList>
            <person name="Lucas S."/>
            <person name="Copeland A."/>
            <person name="Lapidus A."/>
            <person name="Cheng J.-F."/>
            <person name="Bruce D."/>
            <person name="Goodwin L."/>
            <person name="Pitluck S."/>
            <person name="Chertkov O."/>
            <person name="Misra M."/>
            <person name="Detter J.C."/>
            <person name="Han C."/>
            <person name="Tapia R."/>
            <person name="Land M."/>
            <person name="Hauser L."/>
            <person name="Jeffries C."/>
            <person name="Kyrpides N."/>
            <person name="Ivanova N."/>
            <person name="Mikhailova N."/>
            <person name="Wang A."/>
            <person name="Mouttaki H."/>
            <person name="He Z."/>
            <person name="Zhou J."/>
            <person name="Hemme C.L."/>
            <person name="Woyke T."/>
        </authorList>
    </citation>
    <scope>NUCLEOTIDE SEQUENCE [LARGE SCALE GENOMIC DNA]</scope>
    <source>
        <strain evidence="3">DSM 18485 / JCM 12961 / CGMCC 1.5033 / YUAN-3</strain>
    </source>
</reference>
<dbReference type="PROSITE" id="PS51343">
    <property type="entry name" value="PII_GLNB_DOM"/>
    <property type="match status" value="1"/>
</dbReference>
<dbReference type="STRING" id="663278.Ethha_2146"/>
<dbReference type="KEGG" id="eha:Ethha_2146"/>
<dbReference type="InterPro" id="IPR011322">
    <property type="entry name" value="N-reg_PII-like_a/b"/>
</dbReference>
<dbReference type="InterPro" id="IPR017918">
    <property type="entry name" value="N-reg_PII_CS"/>
</dbReference>
<dbReference type="Pfam" id="PF00543">
    <property type="entry name" value="P-II"/>
    <property type="match status" value="1"/>
</dbReference>
<comment type="similarity">
    <text evidence="1">Belongs to the P(II) protein family.</text>
</comment>
<dbReference type="GO" id="GO:0005829">
    <property type="term" value="C:cytosol"/>
    <property type="evidence" value="ECO:0007669"/>
    <property type="project" value="TreeGrafter"/>
</dbReference>
<dbReference type="HOGENOM" id="CLU_082268_0_0_9"/>
<organism evidence="2 3">
    <name type="scientific">Ethanoligenens harbinense (strain DSM 18485 / JCM 12961 / CGMCC 1.5033 / YUAN-3)</name>
    <dbReference type="NCBI Taxonomy" id="663278"/>
    <lineage>
        <taxon>Bacteria</taxon>
        <taxon>Bacillati</taxon>
        <taxon>Bacillota</taxon>
        <taxon>Clostridia</taxon>
        <taxon>Eubacteriales</taxon>
        <taxon>Oscillospiraceae</taxon>
        <taxon>Ethanoligenens</taxon>
    </lineage>
</organism>
<accession>E6U3Y3</accession>
<dbReference type="EMBL" id="CP002400">
    <property type="protein sequence ID" value="ADU27663.1"/>
    <property type="molecule type" value="Genomic_DNA"/>
</dbReference>
<evidence type="ECO:0000313" key="3">
    <source>
        <dbReference type="Proteomes" id="UP000001551"/>
    </source>
</evidence>
<dbReference type="PRINTS" id="PR00340">
    <property type="entry name" value="PIIGLNB"/>
</dbReference>
<dbReference type="GO" id="GO:0006808">
    <property type="term" value="P:regulation of nitrogen utilization"/>
    <property type="evidence" value="ECO:0007669"/>
    <property type="project" value="InterPro"/>
</dbReference>
<dbReference type="PANTHER" id="PTHR30115">
    <property type="entry name" value="NITROGEN REGULATORY PROTEIN P-II"/>
    <property type="match status" value="1"/>
</dbReference>
<dbReference type="SUPFAM" id="SSF54913">
    <property type="entry name" value="GlnB-like"/>
    <property type="match status" value="1"/>
</dbReference>
<dbReference type="InterPro" id="IPR015867">
    <property type="entry name" value="N-reg_PII/ATP_PRibTrfase_C"/>
</dbReference>
<protein>
    <submittedName>
        <fullName evidence="2">Nitrogen regulatory protein P-II</fullName>
    </submittedName>
</protein>
<dbReference type="GO" id="GO:0030234">
    <property type="term" value="F:enzyme regulator activity"/>
    <property type="evidence" value="ECO:0007669"/>
    <property type="project" value="InterPro"/>
</dbReference>